<evidence type="ECO:0000256" key="2">
    <source>
        <dbReference type="ARBA" id="ARBA00004236"/>
    </source>
</evidence>
<organism evidence="13 14">
    <name type="scientific">Nocardioides koreensis</name>
    <dbReference type="NCBI Taxonomy" id="433651"/>
    <lineage>
        <taxon>Bacteria</taxon>
        <taxon>Bacillati</taxon>
        <taxon>Actinomycetota</taxon>
        <taxon>Actinomycetes</taxon>
        <taxon>Propionibacteriales</taxon>
        <taxon>Nocardioidaceae</taxon>
        <taxon>Nocardioides</taxon>
    </lineage>
</organism>
<dbReference type="Proteomes" id="UP001501771">
    <property type="component" value="Unassembled WGS sequence"/>
</dbReference>
<protein>
    <recommendedName>
        <fullName evidence="10">Sensor-like histidine kinase SenX3</fullName>
        <ecNumber evidence="3">2.7.13.3</ecNumber>
    </recommendedName>
</protein>
<dbReference type="RefSeq" id="WP_344148487.1">
    <property type="nucleotide sequence ID" value="NZ_BAAAQR010000002.1"/>
</dbReference>
<keyword evidence="7" id="KW-0418">Kinase</keyword>
<dbReference type="InterPro" id="IPR036890">
    <property type="entry name" value="HATPase_C_sf"/>
</dbReference>
<dbReference type="Pfam" id="PF00512">
    <property type="entry name" value="HisKA"/>
    <property type="match status" value="1"/>
</dbReference>
<keyword evidence="14" id="KW-1185">Reference proteome</keyword>
<dbReference type="SUPFAM" id="SSF55874">
    <property type="entry name" value="ATPase domain of HSP90 chaperone/DNA topoisomerase II/histidine kinase"/>
    <property type="match status" value="1"/>
</dbReference>
<evidence type="ECO:0000256" key="9">
    <source>
        <dbReference type="ARBA" id="ARBA00023012"/>
    </source>
</evidence>
<keyword evidence="8" id="KW-0067">ATP-binding</keyword>
<dbReference type="InterPro" id="IPR050351">
    <property type="entry name" value="BphY/WalK/GraS-like"/>
</dbReference>
<dbReference type="Gene3D" id="3.30.450.20">
    <property type="entry name" value="PAS domain"/>
    <property type="match status" value="1"/>
</dbReference>
<evidence type="ECO:0000256" key="5">
    <source>
        <dbReference type="ARBA" id="ARBA00022679"/>
    </source>
</evidence>
<evidence type="ECO:0000256" key="11">
    <source>
        <dbReference type="SAM" id="MobiDB-lite"/>
    </source>
</evidence>
<evidence type="ECO:0000313" key="13">
    <source>
        <dbReference type="EMBL" id="GAA2140362.1"/>
    </source>
</evidence>
<dbReference type="CDD" id="cd00082">
    <property type="entry name" value="HisKA"/>
    <property type="match status" value="1"/>
</dbReference>
<dbReference type="InterPro" id="IPR013656">
    <property type="entry name" value="PAS_4"/>
</dbReference>
<dbReference type="PANTHER" id="PTHR42878">
    <property type="entry name" value="TWO-COMPONENT HISTIDINE KINASE"/>
    <property type="match status" value="1"/>
</dbReference>
<evidence type="ECO:0000259" key="12">
    <source>
        <dbReference type="PROSITE" id="PS50109"/>
    </source>
</evidence>
<evidence type="ECO:0000256" key="3">
    <source>
        <dbReference type="ARBA" id="ARBA00012438"/>
    </source>
</evidence>
<reference evidence="13 14" key="1">
    <citation type="journal article" date="2019" name="Int. J. Syst. Evol. Microbiol.">
        <title>The Global Catalogue of Microorganisms (GCM) 10K type strain sequencing project: providing services to taxonomists for standard genome sequencing and annotation.</title>
        <authorList>
            <consortium name="The Broad Institute Genomics Platform"/>
            <consortium name="The Broad Institute Genome Sequencing Center for Infectious Disease"/>
            <person name="Wu L."/>
            <person name="Ma J."/>
        </authorList>
    </citation>
    <scope>NUCLEOTIDE SEQUENCE [LARGE SCALE GENOMIC DNA]</scope>
    <source>
        <strain evidence="13 14">JCM 16022</strain>
    </source>
</reference>
<sequence>MPRNPCVPDATPDSARAGTLPSPTPDPEVLAAVLDRSLTGMVLLRRGAVGVEATAVNPAAACRLGGTADDLTGTGWADGLGPRDRARLRTAAEALLAGETTRRQEEVTLPHGRRVLFCLCSLLDGSGQPMVLAQLVDRPEVDTVSWVGHELRNPITSVLGYTELLREGVGGQLSHHQTELLDRVLGHGRRLLDLVESLVTLDRVESSDPVPQAEPVVLDVVVHRALESVTALVHGRALTVRARVSPGPMEVSGDATDLERVVTELLTNATKFTPAGGRITLDLTREGSDAVLVVEDTGPGVPEHEQARLFDRFFRTSAALSQAVPGTGIGLAIVHSVVTGHGGRIRLDSAPGRGARFEVRLPLAATP</sequence>
<feature type="domain" description="Histidine kinase" evidence="12">
    <location>
        <begin position="146"/>
        <end position="365"/>
    </location>
</feature>
<evidence type="ECO:0000256" key="8">
    <source>
        <dbReference type="ARBA" id="ARBA00022840"/>
    </source>
</evidence>
<dbReference type="PANTHER" id="PTHR42878:SF7">
    <property type="entry name" value="SENSOR HISTIDINE KINASE GLRK"/>
    <property type="match status" value="1"/>
</dbReference>
<keyword evidence="4" id="KW-0597">Phosphoprotein</keyword>
<proteinExistence type="predicted"/>
<dbReference type="EMBL" id="BAAAQR010000002">
    <property type="protein sequence ID" value="GAA2140362.1"/>
    <property type="molecule type" value="Genomic_DNA"/>
</dbReference>
<dbReference type="Pfam" id="PF02518">
    <property type="entry name" value="HATPase_c"/>
    <property type="match status" value="1"/>
</dbReference>
<dbReference type="InterPro" id="IPR005467">
    <property type="entry name" value="His_kinase_dom"/>
</dbReference>
<evidence type="ECO:0000256" key="4">
    <source>
        <dbReference type="ARBA" id="ARBA00022553"/>
    </source>
</evidence>
<keyword evidence="6" id="KW-0547">Nucleotide-binding</keyword>
<dbReference type="InterPro" id="IPR004358">
    <property type="entry name" value="Sig_transdc_His_kin-like_C"/>
</dbReference>
<feature type="region of interest" description="Disordered" evidence="11">
    <location>
        <begin position="1"/>
        <end position="26"/>
    </location>
</feature>
<dbReference type="SMART" id="SM00388">
    <property type="entry name" value="HisKA"/>
    <property type="match status" value="1"/>
</dbReference>
<evidence type="ECO:0000256" key="7">
    <source>
        <dbReference type="ARBA" id="ARBA00022777"/>
    </source>
</evidence>
<dbReference type="InterPro" id="IPR003594">
    <property type="entry name" value="HATPase_dom"/>
</dbReference>
<keyword evidence="5" id="KW-0808">Transferase</keyword>
<evidence type="ECO:0000313" key="14">
    <source>
        <dbReference type="Proteomes" id="UP001501771"/>
    </source>
</evidence>
<evidence type="ECO:0000256" key="10">
    <source>
        <dbReference type="ARBA" id="ARBA00039401"/>
    </source>
</evidence>
<gene>
    <name evidence="13" type="ORF">GCM10009844_09930</name>
</gene>
<dbReference type="Pfam" id="PF08448">
    <property type="entry name" value="PAS_4"/>
    <property type="match status" value="1"/>
</dbReference>
<name>A0ABN2ZD24_9ACTN</name>
<dbReference type="EC" id="2.7.13.3" evidence="3"/>
<dbReference type="PRINTS" id="PR00344">
    <property type="entry name" value="BCTRLSENSOR"/>
</dbReference>
<comment type="catalytic activity">
    <reaction evidence="1">
        <text>ATP + protein L-histidine = ADP + protein N-phospho-L-histidine.</text>
        <dbReference type="EC" id="2.7.13.3"/>
    </reaction>
</comment>
<evidence type="ECO:0000256" key="6">
    <source>
        <dbReference type="ARBA" id="ARBA00022741"/>
    </source>
</evidence>
<keyword evidence="9" id="KW-0902">Two-component regulatory system</keyword>
<dbReference type="InterPro" id="IPR035965">
    <property type="entry name" value="PAS-like_dom_sf"/>
</dbReference>
<dbReference type="InterPro" id="IPR036097">
    <property type="entry name" value="HisK_dim/P_sf"/>
</dbReference>
<dbReference type="Gene3D" id="1.10.287.130">
    <property type="match status" value="1"/>
</dbReference>
<accession>A0ABN2ZD24</accession>
<dbReference type="PROSITE" id="PS50109">
    <property type="entry name" value="HIS_KIN"/>
    <property type="match status" value="1"/>
</dbReference>
<dbReference type="SMART" id="SM00387">
    <property type="entry name" value="HATPase_c"/>
    <property type="match status" value="1"/>
</dbReference>
<dbReference type="SUPFAM" id="SSF47384">
    <property type="entry name" value="Homodimeric domain of signal transducing histidine kinase"/>
    <property type="match status" value="1"/>
</dbReference>
<comment type="caution">
    <text evidence="13">The sequence shown here is derived from an EMBL/GenBank/DDBJ whole genome shotgun (WGS) entry which is preliminary data.</text>
</comment>
<dbReference type="Gene3D" id="3.30.565.10">
    <property type="entry name" value="Histidine kinase-like ATPase, C-terminal domain"/>
    <property type="match status" value="1"/>
</dbReference>
<comment type="subcellular location">
    <subcellularLocation>
        <location evidence="2">Cell membrane</location>
    </subcellularLocation>
</comment>
<dbReference type="SUPFAM" id="SSF55785">
    <property type="entry name" value="PYP-like sensor domain (PAS domain)"/>
    <property type="match status" value="1"/>
</dbReference>
<evidence type="ECO:0000256" key="1">
    <source>
        <dbReference type="ARBA" id="ARBA00000085"/>
    </source>
</evidence>
<dbReference type="InterPro" id="IPR003661">
    <property type="entry name" value="HisK_dim/P_dom"/>
</dbReference>